<dbReference type="Gene3D" id="1.10.630.10">
    <property type="entry name" value="Cytochrome P450"/>
    <property type="match status" value="1"/>
</dbReference>
<keyword evidence="10" id="KW-1133">Transmembrane helix</keyword>
<dbReference type="Proteomes" id="UP001175000">
    <property type="component" value="Unassembled WGS sequence"/>
</dbReference>
<keyword evidence="6 8" id="KW-0408">Iron</keyword>
<dbReference type="PANTHER" id="PTHR24305:SF237">
    <property type="entry name" value="CYTOCHROME P450 MONOOXYGENASE ATNE-RELATED"/>
    <property type="match status" value="1"/>
</dbReference>
<dbReference type="InterPro" id="IPR001128">
    <property type="entry name" value="Cyt_P450"/>
</dbReference>
<comment type="similarity">
    <text evidence="2 9">Belongs to the cytochrome P450 family.</text>
</comment>
<keyword evidence="4 8" id="KW-0479">Metal-binding</keyword>
<dbReference type="AlphaFoldDB" id="A0AA39WL82"/>
<evidence type="ECO:0000313" key="12">
    <source>
        <dbReference type="Proteomes" id="UP001175000"/>
    </source>
</evidence>
<evidence type="ECO:0000256" key="3">
    <source>
        <dbReference type="ARBA" id="ARBA00022617"/>
    </source>
</evidence>
<comment type="cofactor">
    <cofactor evidence="1 8">
        <name>heme</name>
        <dbReference type="ChEBI" id="CHEBI:30413"/>
    </cofactor>
</comment>
<dbReference type="Pfam" id="PF00067">
    <property type="entry name" value="p450"/>
    <property type="match status" value="1"/>
</dbReference>
<dbReference type="GO" id="GO:0020037">
    <property type="term" value="F:heme binding"/>
    <property type="evidence" value="ECO:0007669"/>
    <property type="project" value="InterPro"/>
</dbReference>
<reference evidence="11" key="1">
    <citation type="submission" date="2023-06" db="EMBL/GenBank/DDBJ databases">
        <title>Genome-scale phylogeny and comparative genomics of the fungal order Sordariales.</title>
        <authorList>
            <consortium name="Lawrence Berkeley National Laboratory"/>
            <person name="Hensen N."/>
            <person name="Bonometti L."/>
            <person name="Westerberg I."/>
            <person name="Brannstrom I.O."/>
            <person name="Guillou S."/>
            <person name="Cros-Aarteil S."/>
            <person name="Calhoun S."/>
            <person name="Haridas S."/>
            <person name="Kuo A."/>
            <person name="Mondo S."/>
            <person name="Pangilinan J."/>
            <person name="Riley R."/>
            <person name="Labutti K."/>
            <person name="Andreopoulos B."/>
            <person name="Lipzen A."/>
            <person name="Chen C."/>
            <person name="Yanf M."/>
            <person name="Daum C."/>
            <person name="Ng V."/>
            <person name="Clum A."/>
            <person name="Steindorff A."/>
            <person name="Ohm R."/>
            <person name="Martin F."/>
            <person name="Silar P."/>
            <person name="Natvig D."/>
            <person name="Lalanne C."/>
            <person name="Gautier V."/>
            <person name="Ament-Velasquez S.L."/>
            <person name="Kruys A."/>
            <person name="Hutchinson M.I."/>
            <person name="Powell A.J."/>
            <person name="Barry K."/>
            <person name="Miller A.N."/>
            <person name="Grigoriev I.V."/>
            <person name="Debuchy R."/>
            <person name="Gladieux P."/>
            <person name="Thoren M.H."/>
            <person name="Johannesson H."/>
        </authorList>
    </citation>
    <scope>NUCLEOTIDE SEQUENCE</scope>
    <source>
        <strain evidence="11">CBS 606.72</strain>
    </source>
</reference>
<feature type="transmembrane region" description="Helical" evidence="10">
    <location>
        <begin position="26"/>
        <end position="44"/>
    </location>
</feature>
<accession>A0AA39WL82</accession>
<dbReference type="InterPro" id="IPR050121">
    <property type="entry name" value="Cytochrome_P450_monoxygenase"/>
</dbReference>
<dbReference type="PANTHER" id="PTHR24305">
    <property type="entry name" value="CYTOCHROME P450"/>
    <property type="match status" value="1"/>
</dbReference>
<evidence type="ECO:0000256" key="7">
    <source>
        <dbReference type="ARBA" id="ARBA00023033"/>
    </source>
</evidence>
<dbReference type="PROSITE" id="PS00086">
    <property type="entry name" value="CYTOCHROME_P450"/>
    <property type="match status" value="1"/>
</dbReference>
<evidence type="ECO:0000256" key="9">
    <source>
        <dbReference type="RuleBase" id="RU000461"/>
    </source>
</evidence>
<dbReference type="SUPFAM" id="SSF48264">
    <property type="entry name" value="Cytochrome P450"/>
    <property type="match status" value="1"/>
</dbReference>
<keyword evidence="10" id="KW-0812">Transmembrane</keyword>
<dbReference type="CDD" id="cd11061">
    <property type="entry name" value="CYP67-like"/>
    <property type="match status" value="1"/>
</dbReference>
<dbReference type="InterPro" id="IPR036396">
    <property type="entry name" value="Cyt_P450_sf"/>
</dbReference>
<protein>
    <submittedName>
        <fullName evidence="11">Cytochrome P450 monooxygenase</fullName>
    </submittedName>
</protein>
<gene>
    <name evidence="11" type="ORF">B0T14DRAFT_498482</name>
</gene>
<dbReference type="PRINTS" id="PR00385">
    <property type="entry name" value="P450"/>
</dbReference>
<dbReference type="GO" id="GO:0004497">
    <property type="term" value="F:monooxygenase activity"/>
    <property type="evidence" value="ECO:0007669"/>
    <property type="project" value="UniProtKB-KW"/>
</dbReference>
<dbReference type="EMBL" id="JAULSU010000005">
    <property type="protein sequence ID" value="KAK0617473.1"/>
    <property type="molecule type" value="Genomic_DNA"/>
</dbReference>
<proteinExistence type="inferred from homology"/>
<keyword evidence="7 9" id="KW-0503">Monooxygenase</keyword>
<sequence length="523" mass="59120">MGTKHIMDGITRLGKDTIAQVGMRDLAWKLAYIFILWQICGYIYNLHFHPCARYPGPLLCRMSKLPNLYYAWRGTKHLRVQEMHKKYGDVVRLEPAFLSLITPNAVQEIYGAGSKFRKGLWYARAPMEKQALVNIASATDLTVHSRKKRLMSHAFSDAALRSYENTVLAKIQLLCRQLPDPAAFGGEYKNMARWLAYLTYDIMGKLTFSHEYNMLTSDDGHFIQPVIDTFQHGQIILGAVPWVEQWGLAPLLFVNVMSAIGRFQAYVDRQVSQRIADEEAGRGHDDIFRLLLNHEDKTTGEKMGFKELSDEAVVLIIAASDTTATALTAAAYYLARYPDCYARLQREVRTTFPDGVETIVSGPLLSSCRYLWAAVEEALRMCPGVPGFLVRESPVDAVVDGHLVPAGTHVGVPGWAMHRRSDLYPDPQVYRPERWLQGSESDDELRRLRSAHFPFSRGPRACIGKKLAYNTLYLTLARLAFLFDMEVREPLPLEFHVKDHFAAGEKDGPYVKFVPAARGTDGK</sequence>
<evidence type="ECO:0000256" key="6">
    <source>
        <dbReference type="ARBA" id="ARBA00023004"/>
    </source>
</evidence>
<comment type="caution">
    <text evidence="11">The sequence shown here is derived from an EMBL/GenBank/DDBJ whole genome shotgun (WGS) entry which is preliminary data.</text>
</comment>
<evidence type="ECO:0000256" key="1">
    <source>
        <dbReference type="ARBA" id="ARBA00001971"/>
    </source>
</evidence>
<evidence type="ECO:0000256" key="10">
    <source>
        <dbReference type="SAM" id="Phobius"/>
    </source>
</evidence>
<keyword evidence="12" id="KW-1185">Reference proteome</keyword>
<keyword evidence="5 9" id="KW-0560">Oxidoreductase</keyword>
<evidence type="ECO:0000256" key="5">
    <source>
        <dbReference type="ARBA" id="ARBA00023002"/>
    </source>
</evidence>
<name>A0AA39WL82_9PEZI</name>
<feature type="binding site" description="axial binding residue" evidence="8">
    <location>
        <position position="462"/>
    </location>
    <ligand>
        <name>heme</name>
        <dbReference type="ChEBI" id="CHEBI:30413"/>
    </ligand>
    <ligandPart>
        <name>Fe</name>
        <dbReference type="ChEBI" id="CHEBI:18248"/>
    </ligandPart>
</feature>
<dbReference type="InterPro" id="IPR002401">
    <property type="entry name" value="Cyt_P450_E_grp-I"/>
</dbReference>
<evidence type="ECO:0000256" key="2">
    <source>
        <dbReference type="ARBA" id="ARBA00010617"/>
    </source>
</evidence>
<dbReference type="GO" id="GO:0005506">
    <property type="term" value="F:iron ion binding"/>
    <property type="evidence" value="ECO:0007669"/>
    <property type="project" value="InterPro"/>
</dbReference>
<dbReference type="InterPro" id="IPR017972">
    <property type="entry name" value="Cyt_P450_CS"/>
</dbReference>
<evidence type="ECO:0000256" key="8">
    <source>
        <dbReference type="PIRSR" id="PIRSR602401-1"/>
    </source>
</evidence>
<evidence type="ECO:0000256" key="4">
    <source>
        <dbReference type="ARBA" id="ARBA00022723"/>
    </source>
</evidence>
<keyword evidence="3 8" id="KW-0349">Heme</keyword>
<evidence type="ECO:0000313" key="11">
    <source>
        <dbReference type="EMBL" id="KAK0617473.1"/>
    </source>
</evidence>
<organism evidence="11 12">
    <name type="scientific">Immersiella caudata</name>
    <dbReference type="NCBI Taxonomy" id="314043"/>
    <lineage>
        <taxon>Eukaryota</taxon>
        <taxon>Fungi</taxon>
        <taxon>Dikarya</taxon>
        <taxon>Ascomycota</taxon>
        <taxon>Pezizomycotina</taxon>
        <taxon>Sordariomycetes</taxon>
        <taxon>Sordariomycetidae</taxon>
        <taxon>Sordariales</taxon>
        <taxon>Lasiosphaeriaceae</taxon>
        <taxon>Immersiella</taxon>
    </lineage>
</organism>
<dbReference type="PRINTS" id="PR00463">
    <property type="entry name" value="EP450I"/>
</dbReference>
<dbReference type="GO" id="GO:0016705">
    <property type="term" value="F:oxidoreductase activity, acting on paired donors, with incorporation or reduction of molecular oxygen"/>
    <property type="evidence" value="ECO:0007669"/>
    <property type="project" value="InterPro"/>
</dbReference>
<keyword evidence="10" id="KW-0472">Membrane</keyword>